<feature type="region of interest" description="Disordered" evidence="1">
    <location>
        <begin position="42"/>
        <end position="118"/>
    </location>
</feature>
<dbReference type="InterPro" id="IPR027954">
    <property type="entry name" value="Transcobalamin-like_C"/>
</dbReference>
<reference evidence="5" key="1">
    <citation type="submission" date="2016-11" db="EMBL/GenBank/DDBJ databases">
        <authorList>
            <person name="Varghese N."/>
            <person name="Submissions S."/>
        </authorList>
    </citation>
    <scope>NUCLEOTIDE SEQUENCE [LARGE SCALE GENOMIC DNA]</scope>
    <source>
        <strain evidence="5">DSM 10124</strain>
    </source>
</reference>
<evidence type="ECO:0000313" key="5">
    <source>
        <dbReference type="Proteomes" id="UP000184423"/>
    </source>
</evidence>
<protein>
    <recommendedName>
        <fullName evidence="3">Transcobalamin-like C-terminal domain-containing protein</fullName>
    </recommendedName>
</protein>
<evidence type="ECO:0000256" key="1">
    <source>
        <dbReference type="SAM" id="MobiDB-lite"/>
    </source>
</evidence>
<proteinExistence type="predicted"/>
<keyword evidence="5" id="KW-1185">Reference proteome</keyword>
<keyword evidence="2" id="KW-0732">Signal</keyword>
<organism evidence="4 5">
    <name type="scientific">Caloramator proteoclasticus DSM 10124</name>
    <dbReference type="NCBI Taxonomy" id="1121262"/>
    <lineage>
        <taxon>Bacteria</taxon>
        <taxon>Bacillati</taxon>
        <taxon>Bacillota</taxon>
        <taxon>Clostridia</taxon>
        <taxon>Eubacteriales</taxon>
        <taxon>Clostridiaceae</taxon>
        <taxon>Caloramator</taxon>
    </lineage>
</organism>
<dbReference type="Gene3D" id="2.170.130.30">
    <property type="match status" value="1"/>
</dbReference>
<accession>A0A1M4V4P1</accession>
<dbReference type="EMBL" id="FQVG01000010">
    <property type="protein sequence ID" value="SHE63944.1"/>
    <property type="molecule type" value="Genomic_DNA"/>
</dbReference>
<feature type="domain" description="Transcobalamin-like C-terminal" evidence="3">
    <location>
        <begin position="148"/>
        <end position="218"/>
    </location>
</feature>
<evidence type="ECO:0000256" key="2">
    <source>
        <dbReference type="SAM" id="SignalP"/>
    </source>
</evidence>
<dbReference type="RefSeq" id="WP_073248017.1">
    <property type="nucleotide sequence ID" value="NZ_FQVG01000010.1"/>
</dbReference>
<dbReference type="AlphaFoldDB" id="A0A1M4V4P1"/>
<dbReference type="Pfam" id="PF14478">
    <property type="entry name" value="DUF4430"/>
    <property type="match status" value="1"/>
</dbReference>
<feature type="compositionally biased region" description="Basic and acidic residues" evidence="1">
    <location>
        <begin position="77"/>
        <end position="108"/>
    </location>
</feature>
<feature type="chain" id="PRO_5013336278" description="Transcobalamin-like C-terminal domain-containing protein" evidence="2">
    <location>
        <begin position="23"/>
        <end position="224"/>
    </location>
</feature>
<feature type="compositionally biased region" description="Polar residues" evidence="1">
    <location>
        <begin position="109"/>
        <end position="118"/>
    </location>
</feature>
<feature type="signal peptide" evidence="2">
    <location>
        <begin position="1"/>
        <end position="22"/>
    </location>
</feature>
<evidence type="ECO:0000259" key="3">
    <source>
        <dbReference type="Pfam" id="PF14478"/>
    </source>
</evidence>
<feature type="compositionally biased region" description="Basic and acidic residues" evidence="1">
    <location>
        <begin position="42"/>
        <end position="67"/>
    </location>
</feature>
<evidence type="ECO:0000313" key="4">
    <source>
        <dbReference type="EMBL" id="SHE63944.1"/>
    </source>
</evidence>
<sequence>MKKKLLLIVVMLVLSVTAISFAGSLQNILQRSEVENIELNNKEGKKVEQRDQNKDKVEENSVKDKSQGNDSAVVKQEQNKASEIKKKESKNSTKSVNKNEESRNKTEKSNVSNDNKSTTLKPNVYIIDTVNNKVIYKGYVDINSKTAGDVTLKVLIDNKISYRAKGTGGSIYFSSIAGLKERDYGANSGWCYFVNGVKPSVGAGSYTLKDGDVLEWKFLEDGLK</sequence>
<dbReference type="Proteomes" id="UP000184423">
    <property type="component" value="Unassembled WGS sequence"/>
</dbReference>
<gene>
    <name evidence="4" type="ORF">SAMN02746091_00806</name>
</gene>
<name>A0A1M4V4P1_9CLOT</name>